<dbReference type="AlphaFoldDB" id="A0A6N2R0S4"/>
<sequence>MAGCTDTIYDYRNSRMAGRGYMRASVYLISFFYYRYFKCLKSLFDRLPSGMIAWIRMYRTFYLPDSVIVPAVRFFSAAVAFFLVASWLPDGKSHLHHNHEL</sequence>
<reference evidence="2" key="1">
    <citation type="submission" date="2019-11" db="EMBL/GenBank/DDBJ databases">
        <authorList>
            <person name="Feng L."/>
        </authorList>
    </citation>
    <scope>NUCLEOTIDE SEQUENCE</scope>
    <source>
        <strain evidence="2">BuniformisLFYP32</strain>
    </source>
</reference>
<evidence type="ECO:0008006" key="3">
    <source>
        <dbReference type="Google" id="ProtNLM"/>
    </source>
</evidence>
<keyword evidence="1" id="KW-0472">Membrane</keyword>
<name>A0A6N2R0S4_BACUN</name>
<organism evidence="2">
    <name type="scientific">Bacteroides uniformis</name>
    <dbReference type="NCBI Taxonomy" id="820"/>
    <lineage>
        <taxon>Bacteria</taxon>
        <taxon>Pseudomonadati</taxon>
        <taxon>Bacteroidota</taxon>
        <taxon>Bacteroidia</taxon>
        <taxon>Bacteroidales</taxon>
        <taxon>Bacteroidaceae</taxon>
        <taxon>Bacteroides</taxon>
    </lineage>
</organism>
<proteinExistence type="predicted"/>
<feature type="transmembrane region" description="Helical" evidence="1">
    <location>
        <begin position="67"/>
        <end position="88"/>
    </location>
</feature>
<gene>
    <name evidence="2" type="ORF">BULFYP32_00414</name>
</gene>
<dbReference type="EMBL" id="CACRTC010000003">
    <property type="protein sequence ID" value="VYS74347.1"/>
    <property type="molecule type" value="Genomic_DNA"/>
</dbReference>
<accession>A0A6N2R0S4</accession>
<keyword evidence="1" id="KW-1133">Transmembrane helix</keyword>
<protein>
    <recommendedName>
        <fullName evidence="3">Transmembrane protein</fullName>
    </recommendedName>
</protein>
<keyword evidence="1" id="KW-0812">Transmembrane</keyword>
<evidence type="ECO:0000256" key="1">
    <source>
        <dbReference type="SAM" id="Phobius"/>
    </source>
</evidence>
<evidence type="ECO:0000313" key="2">
    <source>
        <dbReference type="EMBL" id="VYS74347.1"/>
    </source>
</evidence>
<feature type="transmembrane region" description="Helical" evidence="1">
    <location>
        <begin position="20"/>
        <end position="37"/>
    </location>
</feature>